<dbReference type="RefSeq" id="WP_209796459.1">
    <property type="nucleotide sequence ID" value="NZ_JAGGJZ010000003.1"/>
</dbReference>
<dbReference type="Proteomes" id="UP000783390">
    <property type="component" value="Unassembled WGS sequence"/>
</dbReference>
<evidence type="ECO:0000256" key="9">
    <source>
        <dbReference type="ARBA" id="ARBA00023136"/>
    </source>
</evidence>
<gene>
    <name evidence="11" type="ORF">J2Z53_001220</name>
</gene>
<evidence type="ECO:0000256" key="3">
    <source>
        <dbReference type="ARBA" id="ARBA00022448"/>
    </source>
</evidence>
<comment type="caution">
    <text evidence="11">The sequence shown here is derived from an EMBL/GenBank/DDBJ whole genome shotgun (WGS) entry which is preliminary data.</text>
</comment>
<evidence type="ECO:0000313" key="11">
    <source>
        <dbReference type="EMBL" id="MBP1889637.1"/>
    </source>
</evidence>
<evidence type="ECO:0000256" key="6">
    <source>
        <dbReference type="ARBA" id="ARBA00022927"/>
    </source>
</evidence>
<evidence type="ECO:0000313" key="12">
    <source>
        <dbReference type="Proteomes" id="UP000783390"/>
    </source>
</evidence>
<dbReference type="PANTHER" id="PTHR33909">
    <property type="entry name" value="SEC TRANSLOCON ACCESSORY COMPLEX SUBUNIT YAJC"/>
    <property type="match status" value="1"/>
</dbReference>
<keyword evidence="12" id="KW-1185">Reference proteome</keyword>
<keyword evidence="3" id="KW-0813">Transport</keyword>
<dbReference type="Pfam" id="PF02699">
    <property type="entry name" value="YajC"/>
    <property type="match status" value="1"/>
</dbReference>
<dbReference type="NCBIfam" id="TIGR00739">
    <property type="entry name" value="yajC"/>
    <property type="match status" value="1"/>
</dbReference>
<evidence type="ECO:0000256" key="10">
    <source>
        <dbReference type="SAM" id="Phobius"/>
    </source>
</evidence>
<comment type="similarity">
    <text evidence="2">Belongs to the YajC family.</text>
</comment>
<dbReference type="EMBL" id="JAGGJZ010000003">
    <property type="protein sequence ID" value="MBP1889637.1"/>
    <property type="molecule type" value="Genomic_DNA"/>
</dbReference>
<reference evidence="11 12" key="1">
    <citation type="submission" date="2021-03" db="EMBL/GenBank/DDBJ databases">
        <title>Genomic Encyclopedia of Type Strains, Phase IV (KMG-IV): sequencing the most valuable type-strain genomes for metagenomic binning, comparative biology and taxonomic classification.</title>
        <authorList>
            <person name="Goeker M."/>
        </authorList>
    </citation>
    <scope>NUCLEOTIDE SEQUENCE [LARGE SCALE GENOMIC DNA]</scope>
    <source>
        <strain evidence="11 12">DSM 3984</strain>
    </source>
</reference>
<name>A0ABS4F0L2_9CLOT</name>
<evidence type="ECO:0000256" key="1">
    <source>
        <dbReference type="ARBA" id="ARBA00004162"/>
    </source>
</evidence>
<organism evidence="11 12">
    <name type="scientific">Clostridium moniliforme</name>
    <dbReference type="NCBI Taxonomy" id="39489"/>
    <lineage>
        <taxon>Bacteria</taxon>
        <taxon>Bacillati</taxon>
        <taxon>Bacillota</taxon>
        <taxon>Clostridia</taxon>
        <taxon>Eubacteriales</taxon>
        <taxon>Clostridiaceae</taxon>
        <taxon>Clostridium</taxon>
    </lineage>
</organism>
<feature type="transmembrane region" description="Helical" evidence="10">
    <location>
        <begin position="6"/>
        <end position="27"/>
    </location>
</feature>
<keyword evidence="7 10" id="KW-1133">Transmembrane helix</keyword>
<keyword evidence="9 10" id="KW-0472">Membrane</keyword>
<dbReference type="SMART" id="SM01323">
    <property type="entry name" value="YajC"/>
    <property type="match status" value="1"/>
</dbReference>
<evidence type="ECO:0000256" key="5">
    <source>
        <dbReference type="ARBA" id="ARBA00022692"/>
    </source>
</evidence>
<evidence type="ECO:0000256" key="2">
    <source>
        <dbReference type="ARBA" id="ARBA00006742"/>
    </source>
</evidence>
<keyword evidence="4" id="KW-1003">Cell membrane</keyword>
<dbReference type="InterPro" id="IPR003849">
    <property type="entry name" value="Preprotein_translocase_YajC"/>
</dbReference>
<evidence type="ECO:0000256" key="7">
    <source>
        <dbReference type="ARBA" id="ARBA00022989"/>
    </source>
</evidence>
<comment type="subcellular location">
    <subcellularLocation>
        <location evidence="1">Cell membrane</location>
        <topology evidence="1">Single-pass membrane protein</topology>
    </subcellularLocation>
</comment>
<keyword evidence="6" id="KW-0653">Protein transport</keyword>
<proteinExistence type="inferred from homology"/>
<protein>
    <submittedName>
        <fullName evidence="11">Preprotein translocase subunit YajC</fullName>
    </submittedName>
</protein>
<evidence type="ECO:0000256" key="8">
    <source>
        <dbReference type="ARBA" id="ARBA00023010"/>
    </source>
</evidence>
<accession>A0ABS4F0L2</accession>
<keyword evidence="5 10" id="KW-0812">Transmembrane</keyword>
<keyword evidence="8" id="KW-0811">Translocation</keyword>
<dbReference type="PANTHER" id="PTHR33909:SF1">
    <property type="entry name" value="SEC TRANSLOCON ACCESSORY COMPLEX SUBUNIT YAJC"/>
    <property type="match status" value="1"/>
</dbReference>
<sequence>MDNKLIFWLIILFAAYPLVVFMIMPLINKKRMAKQGEEREKALSSLKIGDKIVTISGIYGRIRGINKNIVKLEIAEKTVIEIDKASIIGALKEQ</sequence>
<evidence type="ECO:0000256" key="4">
    <source>
        <dbReference type="ARBA" id="ARBA00022475"/>
    </source>
</evidence>